<sequence>MVEFWCGCVPRFPPRYRTIILASVSFFISSWFAAIYLAKPEDYVPDMSRGLTLVFGIAFIIMALVSLFGIIGSLFEIATAVRVFANMLWGFVIVNIIIAIIIIVNLVQNRQYEIDNCVQRQSHDSTNVSLQSYTDLCTNRETSLIIRNIAIAILLILFSVLFARVSSTYARKLETRSKQTRRLTPIGIPSVAKLSTTEINTQLI</sequence>
<dbReference type="OrthoDB" id="2239528at2759"/>
<keyword evidence="1" id="KW-0812">Transmembrane</keyword>
<dbReference type="STRING" id="44941.A0A397UZQ0"/>
<accession>A0A397UZQ0</accession>
<feature type="transmembrane region" description="Helical" evidence="1">
    <location>
        <begin position="19"/>
        <end position="38"/>
    </location>
</feature>
<protein>
    <recommendedName>
        <fullName evidence="4">MARVEL domain-containing protein</fullName>
    </recommendedName>
</protein>
<dbReference type="Proteomes" id="UP000266673">
    <property type="component" value="Unassembled WGS sequence"/>
</dbReference>
<name>A0A397UZQ0_9GLOM</name>
<proteinExistence type="predicted"/>
<comment type="caution">
    <text evidence="2">The sequence shown here is derived from an EMBL/GenBank/DDBJ whole genome shotgun (WGS) entry which is preliminary data.</text>
</comment>
<evidence type="ECO:0000313" key="3">
    <source>
        <dbReference type="Proteomes" id="UP000266673"/>
    </source>
</evidence>
<reference evidence="2 3" key="1">
    <citation type="submission" date="2018-06" db="EMBL/GenBank/DDBJ databases">
        <title>Comparative genomics reveals the genomic features of Rhizophagus irregularis, R. cerebriforme, R. diaphanum and Gigaspora rosea, and their symbiotic lifestyle signature.</title>
        <authorList>
            <person name="Morin E."/>
            <person name="San Clemente H."/>
            <person name="Chen E.C.H."/>
            <person name="De La Providencia I."/>
            <person name="Hainaut M."/>
            <person name="Kuo A."/>
            <person name="Kohler A."/>
            <person name="Murat C."/>
            <person name="Tang N."/>
            <person name="Roy S."/>
            <person name="Loubradou J."/>
            <person name="Henrissat B."/>
            <person name="Grigoriev I.V."/>
            <person name="Corradi N."/>
            <person name="Roux C."/>
            <person name="Martin F.M."/>
        </authorList>
    </citation>
    <scope>NUCLEOTIDE SEQUENCE [LARGE SCALE GENOMIC DNA]</scope>
    <source>
        <strain evidence="2 3">DAOM 194757</strain>
    </source>
</reference>
<dbReference type="AlphaFoldDB" id="A0A397UZQ0"/>
<keyword evidence="1" id="KW-1133">Transmembrane helix</keyword>
<feature type="transmembrane region" description="Helical" evidence="1">
    <location>
        <begin position="87"/>
        <end position="107"/>
    </location>
</feature>
<evidence type="ECO:0000313" key="2">
    <source>
        <dbReference type="EMBL" id="RIB14239.1"/>
    </source>
</evidence>
<feature type="transmembrane region" description="Helical" evidence="1">
    <location>
        <begin position="50"/>
        <end position="75"/>
    </location>
</feature>
<evidence type="ECO:0000256" key="1">
    <source>
        <dbReference type="SAM" id="Phobius"/>
    </source>
</evidence>
<gene>
    <name evidence="2" type="ORF">C2G38_2096438</name>
</gene>
<keyword evidence="3" id="KW-1185">Reference proteome</keyword>
<organism evidence="2 3">
    <name type="scientific">Gigaspora rosea</name>
    <dbReference type="NCBI Taxonomy" id="44941"/>
    <lineage>
        <taxon>Eukaryota</taxon>
        <taxon>Fungi</taxon>
        <taxon>Fungi incertae sedis</taxon>
        <taxon>Mucoromycota</taxon>
        <taxon>Glomeromycotina</taxon>
        <taxon>Glomeromycetes</taxon>
        <taxon>Diversisporales</taxon>
        <taxon>Gigasporaceae</taxon>
        <taxon>Gigaspora</taxon>
    </lineage>
</organism>
<dbReference type="EMBL" id="QKWP01000850">
    <property type="protein sequence ID" value="RIB14239.1"/>
    <property type="molecule type" value="Genomic_DNA"/>
</dbReference>
<evidence type="ECO:0008006" key="4">
    <source>
        <dbReference type="Google" id="ProtNLM"/>
    </source>
</evidence>
<keyword evidence="1" id="KW-0472">Membrane</keyword>
<feature type="transmembrane region" description="Helical" evidence="1">
    <location>
        <begin position="144"/>
        <end position="163"/>
    </location>
</feature>